<dbReference type="PROSITE" id="PS00609">
    <property type="entry name" value="GLYCOSYL_HYDROL_F32"/>
    <property type="match status" value="1"/>
</dbReference>
<evidence type="ECO:0000256" key="4">
    <source>
        <dbReference type="ARBA" id="ARBA00023295"/>
    </source>
</evidence>
<reference evidence="6 7" key="1">
    <citation type="submission" date="2018-07" db="EMBL/GenBank/DDBJ databases">
        <title>Desertimonas flava gen. nov. sp. nov.</title>
        <authorList>
            <person name="Liu S."/>
        </authorList>
    </citation>
    <scope>NUCLEOTIDE SEQUENCE [LARGE SCALE GENOMIC DNA]</scope>
    <source>
        <strain evidence="6 7">16Sb5-5</strain>
    </source>
</reference>
<keyword evidence="3 6" id="KW-0378">Hydrolase</keyword>
<sequence length="431" mass="46552">MTASPTTTDVPAGTARLRPAWHVRPERGWLNDPNGLARVDGRYHVFFQHHPTSTSHGDIHWGHASSPDLITWTDEPIALTPRPGGIDAIGCWTGCLVVDDGVPTLVYSAVSVGDGSADVVLARGDAELRHFVADEHATAPMPRLEGVTDVRDPFVFTADGRRWGVQGAGSPGGRPQLLLWQCDDLTAWQPRGVLVDDTDPVLGDVAAANIWECPNLVPVGDRWLLVLSLWRRSEGGHDLNGVRWAVGDLRPDGDGLRFVAERGGVVDDGPTFYAPQLLLDRDADRVLMWGWAWERGRTAEQVAEQGWQGVLTSPRELTVEDGVLVQRPAVELERLRDGTLEPAEVAGAHTFAVEADGPGALRLGGEELVTWDAGARVLVDGSLVEVFSADGSTTTTRGYPTDEEGWEVVGDGVLHRLRPPTAEASPPHGSR</sequence>
<dbReference type="InterPro" id="IPR023296">
    <property type="entry name" value="Glyco_hydro_beta-prop_sf"/>
</dbReference>
<evidence type="ECO:0000256" key="3">
    <source>
        <dbReference type="ARBA" id="ARBA00022801"/>
    </source>
</evidence>
<evidence type="ECO:0000256" key="1">
    <source>
        <dbReference type="ARBA" id="ARBA00009902"/>
    </source>
</evidence>
<evidence type="ECO:0000313" key="6">
    <source>
        <dbReference type="EMBL" id="RCK68830.1"/>
    </source>
</evidence>
<dbReference type="EMBL" id="QOUI01000009">
    <property type="protein sequence ID" value="RCK68830.1"/>
    <property type="molecule type" value="Genomic_DNA"/>
</dbReference>
<evidence type="ECO:0000259" key="5">
    <source>
        <dbReference type="Pfam" id="PF00251"/>
    </source>
</evidence>
<accession>A0A367YSR0</accession>
<proteinExistence type="inferred from homology"/>
<dbReference type="InterPro" id="IPR018053">
    <property type="entry name" value="Glyco_hydro_32_AS"/>
</dbReference>
<dbReference type="InterPro" id="IPR001362">
    <property type="entry name" value="Glyco_hydro_32"/>
</dbReference>
<protein>
    <recommendedName>
        <fullName evidence="2">beta-fructofuranosidase</fullName>
        <ecNumber evidence="2">3.2.1.26</ecNumber>
    </recommendedName>
</protein>
<organism evidence="6 7">
    <name type="scientific">Desertihabitans brevis</name>
    <dbReference type="NCBI Taxonomy" id="2268447"/>
    <lineage>
        <taxon>Bacteria</taxon>
        <taxon>Bacillati</taxon>
        <taxon>Actinomycetota</taxon>
        <taxon>Actinomycetes</taxon>
        <taxon>Propionibacteriales</taxon>
        <taxon>Propionibacteriaceae</taxon>
        <taxon>Desertihabitans</taxon>
    </lineage>
</organism>
<dbReference type="CDD" id="cd08996">
    <property type="entry name" value="GH32_FFase"/>
    <property type="match status" value="1"/>
</dbReference>
<dbReference type="Proteomes" id="UP000252770">
    <property type="component" value="Unassembled WGS sequence"/>
</dbReference>
<dbReference type="Gene3D" id="2.115.10.20">
    <property type="entry name" value="Glycosyl hydrolase domain, family 43"/>
    <property type="match status" value="1"/>
</dbReference>
<dbReference type="GO" id="GO:0005975">
    <property type="term" value="P:carbohydrate metabolic process"/>
    <property type="evidence" value="ECO:0007669"/>
    <property type="project" value="InterPro"/>
</dbReference>
<dbReference type="SUPFAM" id="SSF75005">
    <property type="entry name" value="Arabinanase/levansucrase/invertase"/>
    <property type="match status" value="1"/>
</dbReference>
<dbReference type="RefSeq" id="WP_114127454.1">
    <property type="nucleotide sequence ID" value="NZ_QOUI01000009.1"/>
</dbReference>
<comment type="similarity">
    <text evidence="1">Belongs to the glycosyl hydrolase 32 family.</text>
</comment>
<dbReference type="SMART" id="SM00640">
    <property type="entry name" value="Glyco_32"/>
    <property type="match status" value="1"/>
</dbReference>
<dbReference type="GO" id="GO:0004564">
    <property type="term" value="F:beta-fructofuranosidase activity"/>
    <property type="evidence" value="ECO:0007669"/>
    <property type="project" value="UniProtKB-EC"/>
</dbReference>
<evidence type="ECO:0000256" key="2">
    <source>
        <dbReference type="ARBA" id="ARBA00012758"/>
    </source>
</evidence>
<dbReference type="PANTHER" id="PTHR43101:SF1">
    <property type="entry name" value="BETA-FRUCTOSIDASE"/>
    <property type="match status" value="1"/>
</dbReference>
<gene>
    <name evidence="6" type="ORF">DT076_14770</name>
</gene>
<dbReference type="InterPro" id="IPR051214">
    <property type="entry name" value="GH32_Enzymes"/>
</dbReference>
<dbReference type="InterPro" id="IPR013148">
    <property type="entry name" value="Glyco_hydro_32_N"/>
</dbReference>
<name>A0A367YSR0_9ACTN</name>
<dbReference type="PANTHER" id="PTHR43101">
    <property type="entry name" value="BETA-FRUCTOSIDASE"/>
    <property type="match status" value="1"/>
</dbReference>
<dbReference type="AlphaFoldDB" id="A0A367YSR0"/>
<dbReference type="Pfam" id="PF00251">
    <property type="entry name" value="Glyco_hydro_32N"/>
    <property type="match status" value="1"/>
</dbReference>
<feature type="domain" description="Glycosyl hydrolase family 32 N-terminal" evidence="5">
    <location>
        <begin position="22"/>
        <end position="328"/>
    </location>
</feature>
<keyword evidence="7" id="KW-1185">Reference proteome</keyword>
<dbReference type="EC" id="3.2.1.26" evidence="2"/>
<keyword evidence="4" id="KW-0326">Glycosidase</keyword>
<evidence type="ECO:0000313" key="7">
    <source>
        <dbReference type="Proteomes" id="UP000252770"/>
    </source>
</evidence>
<comment type="caution">
    <text evidence="6">The sequence shown here is derived from an EMBL/GenBank/DDBJ whole genome shotgun (WGS) entry which is preliminary data.</text>
</comment>